<dbReference type="RefSeq" id="WP_157097730.1">
    <property type="nucleotide sequence ID" value="NZ_JPVZ01000003.1"/>
</dbReference>
<dbReference type="PROSITE" id="PS51257">
    <property type="entry name" value="PROKAR_LIPOPROTEIN"/>
    <property type="match status" value="1"/>
</dbReference>
<evidence type="ECO:0000313" key="2">
    <source>
        <dbReference type="Proteomes" id="UP000094009"/>
    </source>
</evidence>
<name>A0A853L281_9PROT</name>
<dbReference type="AlphaFoldDB" id="A0A853L281"/>
<dbReference type="Proteomes" id="UP000094009">
    <property type="component" value="Unassembled WGS sequence"/>
</dbReference>
<evidence type="ECO:0008006" key="3">
    <source>
        <dbReference type="Google" id="ProtNLM"/>
    </source>
</evidence>
<evidence type="ECO:0000313" key="1">
    <source>
        <dbReference type="EMBL" id="OAZ10391.1"/>
    </source>
</evidence>
<gene>
    <name evidence="1" type="ORF">TH4_09160</name>
</gene>
<organism evidence="1 2">
    <name type="scientific">Thalassospira tepidiphila MCCC 1A03514</name>
    <dbReference type="NCBI Taxonomy" id="1177930"/>
    <lineage>
        <taxon>Bacteria</taxon>
        <taxon>Pseudomonadati</taxon>
        <taxon>Pseudomonadota</taxon>
        <taxon>Alphaproteobacteria</taxon>
        <taxon>Rhodospirillales</taxon>
        <taxon>Thalassospiraceae</taxon>
        <taxon>Thalassospira</taxon>
    </lineage>
</organism>
<reference evidence="1 2" key="1">
    <citation type="submission" date="2014-07" db="EMBL/GenBank/DDBJ databases">
        <title>Draft genome sequence of Thalassospira tepidiphila 1-1B.</title>
        <authorList>
            <person name="Lai Q."/>
            <person name="Shao Z."/>
        </authorList>
    </citation>
    <scope>NUCLEOTIDE SEQUENCE [LARGE SCALE GENOMIC DNA]</scope>
    <source>
        <strain evidence="1 2">MCCC 1A03514</strain>
    </source>
</reference>
<dbReference type="EMBL" id="JPVZ01000003">
    <property type="protein sequence ID" value="OAZ10391.1"/>
    <property type="molecule type" value="Genomic_DNA"/>
</dbReference>
<sequence>MSAPASRLSKLTRPFSIAVAASGLLALAGCNIAVIERAHYEVTEVDSFRTAGAPSRVMMLEIVDANNTFTDDFWSAAMSNHGYPPRLRFVTDPADIADGETIKPENRMVAVVNPEQSTMRGKLCTDPKSLPMDDTSDRVTVRFGFCVGDKIISETRAHFNTAQFAEQVENNADTVNYQLFPRHMRNNDDRYCSPFLPSC</sequence>
<protein>
    <recommendedName>
        <fullName evidence="3">Lipoprotein</fullName>
    </recommendedName>
</protein>
<accession>A0A853L281</accession>
<comment type="caution">
    <text evidence="1">The sequence shown here is derived from an EMBL/GenBank/DDBJ whole genome shotgun (WGS) entry which is preliminary data.</text>
</comment>
<proteinExistence type="predicted"/>